<keyword evidence="4" id="KW-1185">Reference proteome</keyword>
<dbReference type="Gene3D" id="3.40.50.300">
    <property type="entry name" value="P-loop containing nucleotide triphosphate hydrolases"/>
    <property type="match status" value="1"/>
</dbReference>
<evidence type="ECO:0000259" key="2">
    <source>
        <dbReference type="Pfam" id="PF13635"/>
    </source>
</evidence>
<dbReference type="InterPro" id="IPR027417">
    <property type="entry name" value="P-loop_NTPase"/>
</dbReference>
<evidence type="ECO:0000313" key="3">
    <source>
        <dbReference type="EMBL" id="SHJ06850.1"/>
    </source>
</evidence>
<proteinExistence type="predicted"/>
<gene>
    <name evidence="3" type="ORF">SAMN02745751_01668</name>
</gene>
<feature type="domain" description="DUF4143" evidence="2">
    <location>
        <begin position="201"/>
        <end position="349"/>
    </location>
</feature>
<dbReference type="RefSeq" id="WP_073049125.1">
    <property type="nucleotide sequence ID" value="NZ_FQZL01000010.1"/>
</dbReference>
<dbReference type="SUPFAM" id="SSF52540">
    <property type="entry name" value="P-loop containing nucleoside triphosphate hydrolases"/>
    <property type="match status" value="1"/>
</dbReference>
<dbReference type="InterPro" id="IPR025420">
    <property type="entry name" value="DUF4143"/>
</dbReference>
<dbReference type="AlphaFoldDB" id="A0A1M6GA55"/>
<organism evidence="3 4">
    <name type="scientific">Dethiosulfatibacter aminovorans DSM 17477</name>
    <dbReference type="NCBI Taxonomy" id="1121476"/>
    <lineage>
        <taxon>Bacteria</taxon>
        <taxon>Bacillati</taxon>
        <taxon>Bacillota</taxon>
        <taxon>Tissierellia</taxon>
        <taxon>Dethiosulfatibacter</taxon>
    </lineage>
</organism>
<dbReference type="EMBL" id="FQZL01000010">
    <property type="protein sequence ID" value="SHJ06850.1"/>
    <property type="molecule type" value="Genomic_DNA"/>
</dbReference>
<name>A0A1M6GA55_9FIRM</name>
<reference evidence="3 4" key="1">
    <citation type="submission" date="2016-11" db="EMBL/GenBank/DDBJ databases">
        <authorList>
            <person name="Jaros S."/>
            <person name="Januszkiewicz K."/>
            <person name="Wedrychowicz H."/>
        </authorList>
    </citation>
    <scope>NUCLEOTIDE SEQUENCE [LARGE SCALE GENOMIC DNA]</scope>
    <source>
        <strain evidence="3 4">DSM 17477</strain>
    </source>
</reference>
<evidence type="ECO:0008006" key="5">
    <source>
        <dbReference type="Google" id="ProtNLM"/>
    </source>
</evidence>
<dbReference type="OrthoDB" id="9801684at2"/>
<feature type="domain" description="AAA" evidence="1">
    <location>
        <begin position="20"/>
        <end position="149"/>
    </location>
</feature>
<dbReference type="Pfam" id="PF13173">
    <property type="entry name" value="AAA_14"/>
    <property type="match status" value="1"/>
</dbReference>
<sequence>MIERKQYYDAISGFINKPIIKIITGIRRSGKSTFLRMLQQHLVENGVSENQILYINFESFRFMDIRDSRALYKHVIDNIDSKQKSYLFFDEIQIVENWEEAVNSFLVDLETDIYVTGSNSNMLSSELSTLLTGRYVQIRMQPLVFSEFLKFHESEIKSKSIDDLLLTFIRRGGFPSIHSVDYEERDAFTLIGDIYDSIVLRDAVERFKIKNVELLDRILRFVMDNIGNTFSAKKIADYFKSQQRAVNQNTVYNYLDALESTFLINRVNRFDLHGKEILKTQEKFYLADQGIIHSILGYNDRNIPGILENIVYNELIFRGYSVNIGKLKDKEIDFVASKGNQRVYLQVTYKMEIESTINREFGPLIAIDDHYPKYVISMDNFFNDNIKGVRHMALAQFLTTDNWEK</sequence>
<evidence type="ECO:0000259" key="1">
    <source>
        <dbReference type="Pfam" id="PF13173"/>
    </source>
</evidence>
<dbReference type="Proteomes" id="UP000184052">
    <property type="component" value="Unassembled WGS sequence"/>
</dbReference>
<accession>A0A1M6GA55</accession>
<dbReference type="Pfam" id="PF13635">
    <property type="entry name" value="DUF4143"/>
    <property type="match status" value="1"/>
</dbReference>
<dbReference type="STRING" id="1121476.SAMN02745751_01668"/>
<protein>
    <recommendedName>
        <fullName evidence="5">AAA domain-containing protein</fullName>
    </recommendedName>
</protein>
<dbReference type="PANTHER" id="PTHR33295:SF20">
    <property type="entry name" value="ATPASE"/>
    <property type="match status" value="1"/>
</dbReference>
<dbReference type="InterPro" id="IPR041682">
    <property type="entry name" value="AAA_14"/>
</dbReference>
<evidence type="ECO:0000313" key="4">
    <source>
        <dbReference type="Proteomes" id="UP000184052"/>
    </source>
</evidence>
<dbReference type="PANTHER" id="PTHR33295">
    <property type="entry name" value="ATPASE"/>
    <property type="match status" value="1"/>
</dbReference>